<dbReference type="InterPro" id="IPR036322">
    <property type="entry name" value="WD40_repeat_dom_sf"/>
</dbReference>
<dbReference type="PANTHER" id="PTHR20870:SF0">
    <property type="entry name" value="BARDET-BIEDL SYNDROME 1 PROTEIN"/>
    <property type="match status" value="1"/>
</dbReference>
<accession>A0A061J9B9</accession>
<dbReference type="GO" id="GO:0005119">
    <property type="term" value="F:smoothened binding"/>
    <property type="evidence" value="ECO:0007669"/>
    <property type="project" value="TreeGrafter"/>
</dbReference>
<dbReference type="InterPro" id="IPR028784">
    <property type="entry name" value="BBS1"/>
</dbReference>
<evidence type="ECO:0000259" key="2">
    <source>
        <dbReference type="Pfam" id="PF23304"/>
    </source>
</evidence>
<reference evidence="3 4" key="1">
    <citation type="submission" date="2013-07" db="EMBL/GenBank/DDBJ databases">
        <authorList>
            <person name="Stoco P.H."/>
            <person name="Wagner G."/>
            <person name="Gerber A."/>
            <person name="Zaha A."/>
            <person name="Thompson C."/>
            <person name="Bartholomeu D.C."/>
            <person name="Luckemeyer D.D."/>
            <person name="Bahia D."/>
            <person name="Loreto E."/>
            <person name="Prestes E.B."/>
            <person name="Lima F.M."/>
            <person name="Rodrigues-Luiz G."/>
            <person name="Vallejo G.A."/>
            <person name="Filho J.F."/>
            <person name="Monteiro K.M."/>
            <person name="Tyler K.M."/>
            <person name="de Almeida L.G."/>
            <person name="Ortiz M.F."/>
            <person name="Siervo M.A."/>
            <person name="de Moraes M.H."/>
            <person name="Cunha O.L."/>
            <person name="Mendonca-Neto R."/>
            <person name="Silva R."/>
            <person name="Teixeira S.M."/>
            <person name="Murta S.M."/>
            <person name="Sincero T.C."/>
            <person name="Mendes T.A."/>
            <person name="Urmenyi T.P."/>
            <person name="Silva V.G."/>
            <person name="da Rocha W.D."/>
            <person name="Andersson B."/>
            <person name="Romanha A.J."/>
            <person name="Steindel M."/>
            <person name="de Vasconcelos A.T."/>
            <person name="Grisard E.C."/>
        </authorList>
    </citation>
    <scope>NUCLEOTIDE SEQUENCE [LARGE SCALE GENOMIC DNA]</scope>
    <source>
        <strain evidence="3 4">SC58</strain>
    </source>
</reference>
<dbReference type="Pfam" id="PF23304">
    <property type="entry name" value="GAE_BBS1"/>
    <property type="match status" value="1"/>
</dbReference>
<dbReference type="GO" id="GO:1905515">
    <property type="term" value="P:non-motile cilium assembly"/>
    <property type="evidence" value="ECO:0007669"/>
    <property type="project" value="InterPro"/>
</dbReference>
<protein>
    <submittedName>
        <fullName evidence="3">Uncharacterized protein</fullName>
    </submittedName>
</protein>
<feature type="domain" description="Bardet-Biedl syndrome 1 N-terminal" evidence="1">
    <location>
        <begin position="14"/>
        <end position="263"/>
    </location>
</feature>
<dbReference type="InterPro" id="IPR056419">
    <property type="entry name" value="GAE_BBS1"/>
</dbReference>
<keyword evidence="4" id="KW-1185">Reference proteome</keyword>
<dbReference type="GO" id="GO:0005930">
    <property type="term" value="C:axoneme"/>
    <property type="evidence" value="ECO:0007669"/>
    <property type="project" value="TreeGrafter"/>
</dbReference>
<evidence type="ECO:0000259" key="1">
    <source>
        <dbReference type="Pfam" id="PF14779"/>
    </source>
</evidence>
<dbReference type="InterPro" id="IPR032728">
    <property type="entry name" value="BBS1_N"/>
</dbReference>
<dbReference type="GO" id="GO:0034464">
    <property type="term" value="C:BBSome"/>
    <property type="evidence" value="ECO:0007669"/>
    <property type="project" value="InterPro"/>
</dbReference>
<comment type="caution">
    <text evidence="3">The sequence shown here is derived from an EMBL/GenBank/DDBJ whole genome shotgun (WGS) entry which is preliminary data.</text>
</comment>
<dbReference type="OrthoDB" id="10259809at2759"/>
<gene>
    <name evidence="3" type="ORF">TRSC58_02388</name>
</gene>
<evidence type="ECO:0000313" key="4">
    <source>
        <dbReference type="Proteomes" id="UP000031737"/>
    </source>
</evidence>
<dbReference type="GO" id="GO:0005113">
    <property type="term" value="F:patched binding"/>
    <property type="evidence" value="ECO:0007669"/>
    <property type="project" value="TreeGrafter"/>
</dbReference>
<dbReference type="Proteomes" id="UP000031737">
    <property type="component" value="Unassembled WGS sequence"/>
</dbReference>
<dbReference type="AlphaFoldDB" id="A0A061J9B9"/>
<dbReference type="SUPFAM" id="SSF50978">
    <property type="entry name" value="WD40 repeat-like"/>
    <property type="match status" value="1"/>
</dbReference>
<dbReference type="Pfam" id="PF14779">
    <property type="entry name" value="BBS1"/>
    <property type="match status" value="1"/>
</dbReference>
<dbReference type="EMBL" id="AUPL01002388">
    <property type="protein sequence ID" value="ESL09887.1"/>
    <property type="molecule type" value="Genomic_DNA"/>
</dbReference>
<dbReference type="GO" id="GO:0005815">
    <property type="term" value="C:microtubule organizing center"/>
    <property type="evidence" value="ECO:0007669"/>
    <property type="project" value="TreeGrafter"/>
</dbReference>
<dbReference type="GO" id="GO:0061512">
    <property type="term" value="P:protein localization to cilium"/>
    <property type="evidence" value="ECO:0007669"/>
    <property type="project" value="TreeGrafter"/>
</dbReference>
<name>A0A061J9B9_TRYRA</name>
<proteinExistence type="predicted"/>
<feature type="domain" description="Bardet-Biedl syndrome 1 protein GAE" evidence="2">
    <location>
        <begin position="479"/>
        <end position="578"/>
    </location>
</feature>
<dbReference type="PANTHER" id="PTHR20870">
    <property type="entry name" value="BARDET-BIEDL SYNDROME 1 PROTEIN"/>
    <property type="match status" value="1"/>
</dbReference>
<evidence type="ECO:0000313" key="3">
    <source>
        <dbReference type="EMBL" id="ESL09887.1"/>
    </source>
</evidence>
<organism evidence="3 4">
    <name type="scientific">Trypanosoma rangeli SC58</name>
    <dbReference type="NCBI Taxonomy" id="429131"/>
    <lineage>
        <taxon>Eukaryota</taxon>
        <taxon>Discoba</taxon>
        <taxon>Euglenozoa</taxon>
        <taxon>Kinetoplastea</taxon>
        <taxon>Metakinetoplastina</taxon>
        <taxon>Trypanosomatida</taxon>
        <taxon>Trypanosomatidae</taxon>
        <taxon>Trypanosoma</taxon>
        <taxon>Herpetosoma</taxon>
    </lineage>
</organism>
<sequence length="586" mass="64641">MSYTPKSRKMEKFWLYAFRDHLAGIQAFTNCICVADIHGDGDYKLIVADGKRRLKIFGGTCLVKELRLFSVPSALTTFYMDSSDVLSRPVVAVACGPHIFMYRNMVPLYRFTIPPVKLDDVDVAVWEGLRGNGMSVAEAAEMLRDRQAAGVELSTRSTDFLVSENAQERERFVESVKDTPLSQQSVVTCMSSLLLQRTEVGSRGCLVVGSEDRYLYILKSSATEVHLRIKLPSVPDSIVTAGALRVEYRIILACRDGCVYSIKNGKLSNSIILPDGQIVQIARYDNLVAVATTQNTLSYFTLKGRRQSCVFLPLPVTNIATIPETVSGKAQGIIVALNNGAIRVYVGNTLLHESQAYGTVNAMHFGRYGREDSALILILRNGSLAVELLHRHASFECEKVQEVGPPAEQDVPIPVPPLTSLFVAQADRERRYSLDMHRSFQRDFCQLRLNTAKLYLSMLSGADELGAAAVDLHQREDSVRVIATVQGLGPVYKLRITLQNASTRPMHNLTILLSHHSASYKLSKHIVEVPFLTPSSLSSYEVLLERVDDEIVDKGVSVYVTSSLSSAPLAATVVDLPGPGIVDEKM</sequence>
<dbReference type="VEuPathDB" id="TriTrypDB:TRSC58_02388"/>